<feature type="domain" description="MYST-type HAT" evidence="16">
    <location>
        <begin position="541"/>
        <end position="819"/>
    </location>
</feature>
<dbReference type="GO" id="GO:0010485">
    <property type="term" value="F:histone H4 acetyltransferase activity"/>
    <property type="evidence" value="ECO:0007669"/>
    <property type="project" value="TreeGrafter"/>
</dbReference>
<dbReference type="PROSITE" id="PS51802">
    <property type="entry name" value="ZF_CCHHC"/>
    <property type="match status" value="1"/>
</dbReference>
<dbReference type="GO" id="GO:0036409">
    <property type="term" value="C:histone H3-K14 acetyltransferase complex"/>
    <property type="evidence" value="ECO:0007669"/>
    <property type="project" value="TreeGrafter"/>
</dbReference>
<evidence type="ECO:0000256" key="14">
    <source>
        <dbReference type="RuleBase" id="RU361211"/>
    </source>
</evidence>
<accession>B4LS29</accession>
<dbReference type="FunCoup" id="B4LS29">
    <property type="interactions" value="2477"/>
</dbReference>
<dbReference type="Gene3D" id="1.10.10.10">
    <property type="entry name" value="Winged helix-like DNA-binding domain superfamily/Winged helix DNA-binding domain"/>
    <property type="match status" value="1"/>
</dbReference>
<evidence type="ECO:0000256" key="12">
    <source>
        <dbReference type="ARBA" id="ARBA00023242"/>
    </source>
</evidence>
<feature type="compositionally biased region" description="Acidic residues" evidence="15">
    <location>
        <begin position="103"/>
        <end position="113"/>
    </location>
</feature>
<organism evidence="17 18">
    <name type="scientific">Drosophila virilis</name>
    <name type="common">Fruit fly</name>
    <dbReference type="NCBI Taxonomy" id="7244"/>
    <lineage>
        <taxon>Eukaryota</taxon>
        <taxon>Metazoa</taxon>
        <taxon>Ecdysozoa</taxon>
        <taxon>Arthropoda</taxon>
        <taxon>Hexapoda</taxon>
        <taxon>Insecta</taxon>
        <taxon>Pterygota</taxon>
        <taxon>Neoptera</taxon>
        <taxon>Endopterygota</taxon>
        <taxon>Diptera</taxon>
        <taxon>Brachycera</taxon>
        <taxon>Muscomorpha</taxon>
        <taxon>Ephydroidea</taxon>
        <taxon>Drosophilidae</taxon>
        <taxon>Drosophila</taxon>
    </lineage>
</organism>
<dbReference type="GO" id="GO:0006357">
    <property type="term" value="P:regulation of transcription by RNA polymerase II"/>
    <property type="evidence" value="ECO:0007669"/>
    <property type="project" value="TreeGrafter"/>
</dbReference>
<dbReference type="InterPro" id="IPR036388">
    <property type="entry name" value="WH-like_DNA-bd_sf"/>
</dbReference>
<dbReference type="Gene3D" id="3.40.630.30">
    <property type="match status" value="1"/>
</dbReference>
<comment type="catalytic activity">
    <reaction evidence="14">
        <text>L-lysyl-[protein] + acetyl-CoA = N(6)-acetyl-L-lysyl-[protein] + CoA + H(+)</text>
        <dbReference type="Rhea" id="RHEA:45948"/>
        <dbReference type="Rhea" id="RHEA-COMP:9752"/>
        <dbReference type="Rhea" id="RHEA-COMP:10731"/>
        <dbReference type="ChEBI" id="CHEBI:15378"/>
        <dbReference type="ChEBI" id="CHEBI:29969"/>
        <dbReference type="ChEBI" id="CHEBI:57287"/>
        <dbReference type="ChEBI" id="CHEBI:57288"/>
        <dbReference type="ChEBI" id="CHEBI:61930"/>
        <dbReference type="EC" id="2.3.1.48"/>
    </reaction>
</comment>
<dbReference type="SUPFAM" id="SSF103637">
    <property type="entry name" value="CCHHC domain"/>
    <property type="match status" value="1"/>
</dbReference>
<evidence type="ECO:0000256" key="15">
    <source>
        <dbReference type="SAM" id="MobiDB-lite"/>
    </source>
</evidence>
<keyword evidence="18" id="KW-1185">Reference proteome</keyword>
<dbReference type="GO" id="GO:0003712">
    <property type="term" value="F:transcription coregulator activity"/>
    <property type="evidence" value="ECO:0007669"/>
    <property type="project" value="TreeGrafter"/>
</dbReference>
<feature type="compositionally biased region" description="Low complexity" evidence="15">
    <location>
        <begin position="1"/>
        <end position="37"/>
    </location>
</feature>
<feature type="compositionally biased region" description="Low complexity" evidence="15">
    <location>
        <begin position="251"/>
        <end position="274"/>
    </location>
</feature>
<dbReference type="FunFam" id="3.30.60.60:FF:000003">
    <property type="entry name" value="Histone acetyltransferase"/>
    <property type="match status" value="1"/>
</dbReference>
<proteinExistence type="inferred from homology"/>
<evidence type="ECO:0000259" key="16">
    <source>
        <dbReference type="PROSITE" id="PS51726"/>
    </source>
</evidence>
<dbReference type="PANTHER" id="PTHR10615">
    <property type="entry name" value="HISTONE ACETYLTRANSFERASE"/>
    <property type="match status" value="1"/>
</dbReference>
<evidence type="ECO:0000256" key="5">
    <source>
        <dbReference type="ARBA" id="ARBA00022723"/>
    </source>
</evidence>
<comment type="subcellular location">
    <subcellularLocation>
        <location evidence="1 14">Nucleus</location>
    </subcellularLocation>
</comment>
<keyword evidence="9" id="KW-0007">Acetylation</keyword>
<dbReference type="SUPFAM" id="SSF55729">
    <property type="entry name" value="Acyl-CoA N-acyltransferases (Nat)"/>
    <property type="match status" value="1"/>
</dbReference>
<evidence type="ECO:0000256" key="11">
    <source>
        <dbReference type="ARBA" id="ARBA00023163"/>
    </source>
</evidence>
<feature type="compositionally biased region" description="Acidic residues" evidence="15">
    <location>
        <begin position="329"/>
        <end position="339"/>
    </location>
</feature>
<evidence type="ECO:0000256" key="9">
    <source>
        <dbReference type="ARBA" id="ARBA00022990"/>
    </source>
</evidence>
<evidence type="ECO:0000256" key="4">
    <source>
        <dbReference type="ARBA" id="ARBA00022679"/>
    </source>
</evidence>
<evidence type="ECO:0000256" key="7">
    <source>
        <dbReference type="ARBA" id="ARBA00022833"/>
    </source>
</evidence>
<keyword evidence="6" id="KW-0863">Zinc-finger</keyword>
<feature type="compositionally biased region" description="Basic and acidic residues" evidence="15">
    <location>
        <begin position="235"/>
        <end position="244"/>
    </location>
</feature>
<dbReference type="InterPro" id="IPR016181">
    <property type="entry name" value="Acyl_CoA_acyltransferase"/>
</dbReference>
<feature type="region of interest" description="Disordered" evidence="15">
    <location>
        <begin position="1"/>
        <end position="385"/>
    </location>
</feature>
<dbReference type="eggNOG" id="KOG2747">
    <property type="taxonomic scope" value="Eukaryota"/>
</dbReference>
<keyword evidence="11" id="KW-0804">Transcription</keyword>
<dbReference type="Pfam" id="PF17772">
    <property type="entry name" value="zf-MYST"/>
    <property type="match status" value="1"/>
</dbReference>
<feature type="compositionally biased region" description="Polar residues" evidence="15">
    <location>
        <begin position="220"/>
        <end position="230"/>
    </location>
</feature>
<dbReference type="PhylomeDB" id="B4LS29"/>
<gene>
    <name evidence="17" type="primary">Dvir\GJ20948</name>
    <name evidence="17" type="ORF">Dvir_GJ20948</name>
</gene>
<feature type="active site" description="Proton donor/acceptor" evidence="13">
    <location>
        <position position="721"/>
    </location>
</feature>
<evidence type="ECO:0000256" key="3">
    <source>
        <dbReference type="ARBA" id="ARBA00013184"/>
    </source>
</evidence>
<dbReference type="EMBL" id="CH940649">
    <property type="protein sequence ID" value="EDW64715.1"/>
    <property type="molecule type" value="Genomic_DNA"/>
</dbReference>
<dbReference type="CDD" id="cd04301">
    <property type="entry name" value="NAT_SF"/>
    <property type="match status" value="1"/>
</dbReference>
<dbReference type="STRING" id="7244.B4LS29"/>
<dbReference type="InterPro" id="IPR040706">
    <property type="entry name" value="Zf-MYST"/>
</dbReference>
<dbReference type="GO" id="GO:0008270">
    <property type="term" value="F:zinc ion binding"/>
    <property type="evidence" value="ECO:0007669"/>
    <property type="project" value="UniProtKB-KW"/>
</dbReference>
<dbReference type="FunFam" id="1.10.10.10:FF:000092">
    <property type="entry name" value="Histone acetyltransferase"/>
    <property type="match status" value="1"/>
</dbReference>
<dbReference type="AlphaFoldDB" id="B4LS29"/>
<dbReference type="FunFam" id="3.40.630.30:FF:000001">
    <property type="entry name" value="Histone acetyltransferase"/>
    <property type="match status" value="1"/>
</dbReference>
<keyword evidence="10" id="KW-0805">Transcription regulation</keyword>
<reference evidence="17 18" key="1">
    <citation type="journal article" date="2007" name="Nature">
        <title>Evolution of genes and genomes on the Drosophila phylogeny.</title>
        <authorList>
            <consortium name="Drosophila 12 Genomes Consortium"/>
            <person name="Clark A.G."/>
            <person name="Eisen M.B."/>
            <person name="Smith D.R."/>
            <person name="Bergman C.M."/>
            <person name="Oliver B."/>
            <person name="Markow T.A."/>
            <person name="Kaufman T.C."/>
            <person name="Kellis M."/>
            <person name="Gelbart W."/>
            <person name="Iyer V.N."/>
            <person name="Pollard D.A."/>
            <person name="Sackton T.B."/>
            <person name="Larracuente A.M."/>
            <person name="Singh N.D."/>
            <person name="Abad J.P."/>
            <person name="Abt D.N."/>
            <person name="Adryan B."/>
            <person name="Aguade M."/>
            <person name="Akashi H."/>
            <person name="Anderson W.W."/>
            <person name="Aquadro C.F."/>
            <person name="Ardell D.H."/>
            <person name="Arguello R."/>
            <person name="Artieri C.G."/>
            <person name="Barbash D.A."/>
            <person name="Barker D."/>
            <person name="Barsanti P."/>
            <person name="Batterham P."/>
            <person name="Batzoglou S."/>
            <person name="Begun D."/>
            <person name="Bhutkar A."/>
            <person name="Blanco E."/>
            <person name="Bosak S.A."/>
            <person name="Bradley R.K."/>
            <person name="Brand A.D."/>
            <person name="Brent M.R."/>
            <person name="Brooks A.N."/>
            <person name="Brown R.H."/>
            <person name="Butlin R.K."/>
            <person name="Caggese C."/>
            <person name="Calvi B.R."/>
            <person name="Bernardo de Carvalho A."/>
            <person name="Caspi A."/>
            <person name="Castrezana S."/>
            <person name="Celniker S.E."/>
            <person name="Chang J.L."/>
            <person name="Chapple C."/>
            <person name="Chatterji S."/>
            <person name="Chinwalla A."/>
            <person name="Civetta A."/>
            <person name="Clifton S.W."/>
            <person name="Comeron J.M."/>
            <person name="Costello J.C."/>
            <person name="Coyne J.A."/>
            <person name="Daub J."/>
            <person name="David R.G."/>
            <person name="Delcher A.L."/>
            <person name="Delehaunty K."/>
            <person name="Do C.B."/>
            <person name="Ebling H."/>
            <person name="Edwards K."/>
            <person name="Eickbush T."/>
            <person name="Evans J.D."/>
            <person name="Filipski A."/>
            <person name="Findeiss S."/>
            <person name="Freyhult E."/>
            <person name="Fulton L."/>
            <person name="Fulton R."/>
            <person name="Garcia A.C."/>
            <person name="Gardiner A."/>
            <person name="Garfield D.A."/>
            <person name="Garvin B.E."/>
            <person name="Gibson G."/>
            <person name="Gilbert D."/>
            <person name="Gnerre S."/>
            <person name="Godfrey J."/>
            <person name="Good R."/>
            <person name="Gotea V."/>
            <person name="Gravely B."/>
            <person name="Greenberg A.J."/>
            <person name="Griffiths-Jones S."/>
            <person name="Gross S."/>
            <person name="Guigo R."/>
            <person name="Gustafson E.A."/>
            <person name="Haerty W."/>
            <person name="Hahn M.W."/>
            <person name="Halligan D.L."/>
            <person name="Halpern A.L."/>
            <person name="Halter G.M."/>
            <person name="Han M.V."/>
            <person name="Heger A."/>
            <person name="Hillier L."/>
            <person name="Hinrichs A.S."/>
            <person name="Holmes I."/>
            <person name="Hoskins R.A."/>
            <person name="Hubisz M.J."/>
            <person name="Hultmark D."/>
            <person name="Huntley M.A."/>
            <person name="Jaffe D.B."/>
            <person name="Jagadeeshan S."/>
            <person name="Jeck W.R."/>
            <person name="Johnson J."/>
            <person name="Jones C.D."/>
            <person name="Jordan W.C."/>
            <person name="Karpen G.H."/>
            <person name="Kataoka E."/>
            <person name="Keightley P.D."/>
            <person name="Kheradpour P."/>
            <person name="Kirkness E.F."/>
            <person name="Koerich L.B."/>
            <person name="Kristiansen K."/>
            <person name="Kudrna D."/>
            <person name="Kulathinal R.J."/>
            <person name="Kumar S."/>
            <person name="Kwok R."/>
            <person name="Lander E."/>
            <person name="Langley C.H."/>
            <person name="Lapoint R."/>
            <person name="Lazzaro B.P."/>
            <person name="Lee S.J."/>
            <person name="Levesque L."/>
            <person name="Li R."/>
            <person name="Lin C.F."/>
            <person name="Lin M.F."/>
            <person name="Lindblad-Toh K."/>
            <person name="Llopart A."/>
            <person name="Long M."/>
            <person name="Low L."/>
            <person name="Lozovsky E."/>
            <person name="Lu J."/>
            <person name="Luo M."/>
            <person name="Machado C.A."/>
            <person name="Makalowski W."/>
            <person name="Marzo M."/>
            <person name="Matsuda M."/>
            <person name="Matzkin L."/>
            <person name="McAllister B."/>
            <person name="McBride C.S."/>
            <person name="McKernan B."/>
            <person name="McKernan K."/>
            <person name="Mendez-Lago M."/>
            <person name="Minx P."/>
            <person name="Mollenhauer M.U."/>
            <person name="Montooth K."/>
            <person name="Mount S.M."/>
            <person name="Mu X."/>
            <person name="Myers E."/>
            <person name="Negre B."/>
            <person name="Newfeld S."/>
            <person name="Nielsen R."/>
            <person name="Noor M.A."/>
            <person name="O'Grady P."/>
            <person name="Pachter L."/>
            <person name="Papaceit M."/>
            <person name="Parisi M.J."/>
            <person name="Parisi M."/>
            <person name="Parts L."/>
            <person name="Pedersen J.S."/>
            <person name="Pesole G."/>
            <person name="Phillippy A.M."/>
            <person name="Ponting C.P."/>
            <person name="Pop M."/>
            <person name="Porcelli D."/>
            <person name="Powell J.R."/>
            <person name="Prohaska S."/>
            <person name="Pruitt K."/>
            <person name="Puig M."/>
            <person name="Quesneville H."/>
            <person name="Ram K.R."/>
            <person name="Rand D."/>
            <person name="Rasmussen M.D."/>
            <person name="Reed L.K."/>
            <person name="Reenan R."/>
            <person name="Reily A."/>
            <person name="Remington K.A."/>
            <person name="Rieger T.T."/>
            <person name="Ritchie M.G."/>
            <person name="Robin C."/>
            <person name="Rogers Y.H."/>
            <person name="Rohde C."/>
            <person name="Rozas J."/>
            <person name="Rubenfield M.J."/>
            <person name="Ruiz A."/>
            <person name="Russo S."/>
            <person name="Salzberg S.L."/>
            <person name="Sanchez-Gracia A."/>
            <person name="Saranga D.J."/>
            <person name="Sato H."/>
            <person name="Schaeffer S.W."/>
            <person name="Schatz M.C."/>
            <person name="Schlenke T."/>
            <person name="Schwartz R."/>
            <person name="Segarra C."/>
            <person name="Singh R.S."/>
            <person name="Sirot L."/>
            <person name="Sirota M."/>
            <person name="Sisneros N.B."/>
            <person name="Smith C.D."/>
            <person name="Smith T.F."/>
            <person name="Spieth J."/>
            <person name="Stage D.E."/>
            <person name="Stark A."/>
            <person name="Stephan W."/>
            <person name="Strausberg R.L."/>
            <person name="Strempel S."/>
            <person name="Sturgill D."/>
            <person name="Sutton G."/>
            <person name="Sutton G.G."/>
            <person name="Tao W."/>
            <person name="Teichmann S."/>
            <person name="Tobari Y.N."/>
            <person name="Tomimura Y."/>
            <person name="Tsolas J.M."/>
            <person name="Valente V.L."/>
            <person name="Venter E."/>
            <person name="Venter J.C."/>
            <person name="Vicario S."/>
            <person name="Vieira F.G."/>
            <person name="Vilella A.J."/>
            <person name="Villasante A."/>
            <person name="Walenz B."/>
            <person name="Wang J."/>
            <person name="Wasserman M."/>
            <person name="Watts T."/>
            <person name="Wilson D."/>
            <person name="Wilson R.K."/>
            <person name="Wing R.A."/>
            <person name="Wolfner M.F."/>
            <person name="Wong A."/>
            <person name="Wong G.K."/>
            <person name="Wu C.I."/>
            <person name="Wu G."/>
            <person name="Yamamoto D."/>
            <person name="Yang H.P."/>
            <person name="Yang S.P."/>
            <person name="Yorke J.A."/>
            <person name="Yoshida K."/>
            <person name="Zdobnov E."/>
            <person name="Zhang P."/>
            <person name="Zhang Y."/>
            <person name="Zimin A.V."/>
            <person name="Baldwin J."/>
            <person name="Abdouelleil A."/>
            <person name="Abdulkadir J."/>
            <person name="Abebe A."/>
            <person name="Abera B."/>
            <person name="Abreu J."/>
            <person name="Acer S.C."/>
            <person name="Aftuck L."/>
            <person name="Alexander A."/>
            <person name="An P."/>
            <person name="Anderson E."/>
            <person name="Anderson S."/>
            <person name="Arachi H."/>
            <person name="Azer M."/>
            <person name="Bachantsang P."/>
            <person name="Barry A."/>
            <person name="Bayul T."/>
            <person name="Berlin A."/>
            <person name="Bessette D."/>
            <person name="Bloom T."/>
            <person name="Blye J."/>
            <person name="Boguslavskiy L."/>
            <person name="Bonnet C."/>
            <person name="Boukhgalter B."/>
            <person name="Bourzgui I."/>
            <person name="Brown A."/>
            <person name="Cahill P."/>
            <person name="Channer S."/>
            <person name="Cheshatsang Y."/>
            <person name="Chuda L."/>
            <person name="Citroen M."/>
            <person name="Collymore A."/>
            <person name="Cooke P."/>
            <person name="Costello M."/>
            <person name="D'Aco K."/>
            <person name="Daza R."/>
            <person name="De Haan G."/>
            <person name="DeGray S."/>
            <person name="DeMaso C."/>
            <person name="Dhargay N."/>
            <person name="Dooley K."/>
            <person name="Dooley E."/>
            <person name="Doricent M."/>
            <person name="Dorje P."/>
            <person name="Dorjee K."/>
            <person name="Dupes A."/>
            <person name="Elong R."/>
            <person name="Falk J."/>
            <person name="Farina A."/>
            <person name="Faro S."/>
            <person name="Ferguson D."/>
            <person name="Fisher S."/>
            <person name="Foley C.D."/>
            <person name="Franke A."/>
            <person name="Friedrich D."/>
            <person name="Gadbois L."/>
            <person name="Gearin G."/>
            <person name="Gearin C.R."/>
            <person name="Giannoukos G."/>
            <person name="Goode T."/>
            <person name="Graham J."/>
            <person name="Grandbois E."/>
            <person name="Grewal S."/>
            <person name="Gyaltsen K."/>
            <person name="Hafez N."/>
            <person name="Hagos B."/>
            <person name="Hall J."/>
            <person name="Henson C."/>
            <person name="Hollinger A."/>
            <person name="Honan T."/>
            <person name="Huard M.D."/>
            <person name="Hughes L."/>
            <person name="Hurhula B."/>
            <person name="Husby M.E."/>
            <person name="Kamat A."/>
            <person name="Kanga B."/>
            <person name="Kashin S."/>
            <person name="Khazanovich D."/>
            <person name="Kisner P."/>
            <person name="Lance K."/>
            <person name="Lara M."/>
            <person name="Lee W."/>
            <person name="Lennon N."/>
            <person name="Letendre F."/>
            <person name="LeVine R."/>
            <person name="Lipovsky A."/>
            <person name="Liu X."/>
            <person name="Liu J."/>
            <person name="Liu S."/>
            <person name="Lokyitsang T."/>
            <person name="Lokyitsang Y."/>
            <person name="Lubonja R."/>
            <person name="Lui A."/>
            <person name="MacDonald P."/>
            <person name="Magnisalis V."/>
            <person name="Maru K."/>
            <person name="Matthews C."/>
            <person name="McCusker W."/>
            <person name="McDonough S."/>
            <person name="Mehta T."/>
            <person name="Meldrim J."/>
            <person name="Meneus L."/>
            <person name="Mihai O."/>
            <person name="Mihalev A."/>
            <person name="Mihova T."/>
            <person name="Mittelman R."/>
            <person name="Mlenga V."/>
            <person name="Montmayeur A."/>
            <person name="Mulrain L."/>
            <person name="Navidi A."/>
            <person name="Naylor J."/>
            <person name="Negash T."/>
            <person name="Nguyen T."/>
            <person name="Nguyen N."/>
            <person name="Nicol R."/>
            <person name="Norbu C."/>
            <person name="Norbu N."/>
            <person name="Novod N."/>
            <person name="O'Neill B."/>
            <person name="Osman S."/>
            <person name="Markiewicz E."/>
            <person name="Oyono O.L."/>
            <person name="Patti C."/>
            <person name="Phunkhang P."/>
            <person name="Pierre F."/>
            <person name="Priest M."/>
            <person name="Raghuraman S."/>
            <person name="Rege F."/>
            <person name="Reyes R."/>
            <person name="Rise C."/>
            <person name="Rogov P."/>
            <person name="Ross K."/>
            <person name="Ryan E."/>
            <person name="Settipalli S."/>
            <person name="Shea T."/>
            <person name="Sherpa N."/>
            <person name="Shi L."/>
            <person name="Shih D."/>
            <person name="Sparrow T."/>
            <person name="Spaulding J."/>
            <person name="Stalker J."/>
            <person name="Stange-Thomann N."/>
            <person name="Stavropoulos S."/>
            <person name="Stone C."/>
            <person name="Strader C."/>
            <person name="Tesfaye S."/>
            <person name="Thomson T."/>
            <person name="Thoulutsang Y."/>
            <person name="Thoulutsang D."/>
            <person name="Topham K."/>
            <person name="Topping I."/>
            <person name="Tsamla T."/>
            <person name="Vassiliev H."/>
            <person name="Vo A."/>
            <person name="Wangchuk T."/>
            <person name="Wangdi T."/>
            <person name="Weiand M."/>
            <person name="Wilkinson J."/>
            <person name="Wilson A."/>
            <person name="Yadav S."/>
            <person name="Young G."/>
            <person name="Yu Q."/>
            <person name="Zembek L."/>
            <person name="Zhong D."/>
            <person name="Zimmer A."/>
            <person name="Zwirko Z."/>
            <person name="Jaffe D.B."/>
            <person name="Alvarez P."/>
            <person name="Brockman W."/>
            <person name="Butler J."/>
            <person name="Chin C."/>
            <person name="Gnerre S."/>
            <person name="Grabherr M."/>
            <person name="Kleber M."/>
            <person name="Mauceli E."/>
            <person name="MacCallum I."/>
        </authorList>
    </citation>
    <scope>NUCLEOTIDE SEQUENCE [LARGE SCALE GENOMIC DNA]</scope>
    <source>
        <strain evidence="18">Tucson 15010-1051.87</strain>
    </source>
</reference>
<protein>
    <recommendedName>
        <fullName evidence="3 14">Histone acetyltransferase</fullName>
        <ecNumber evidence="3 14">2.3.1.48</ecNumber>
    </recommendedName>
</protein>
<dbReference type="Proteomes" id="UP000008792">
    <property type="component" value="Unassembled WGS sequence"/>
</dbReference>
<evidence type="ECO:0000313" key="18">
    <source>
        <dbReference type="Proteomes" id="UP000008792"/>
    </source>
</evidence>
<sequence length="829" mass="91229">METGSSSSSTSGSTSSSGSSSCTDTGSSSDTDSSSSGVAGPEEKPQPPKTQPSAVRRKAAATPADNEKPKAAGNSNSNALTSAASKVRSVVAASNQRNGGMSSDDDDDDDDDAPPAKKNARTMNNAVPAAAARRKPSTGAATTKQAAGGAAGGSKVPLPAKGNSQPQRNGDNKRPSLSSSSNSTDDSHKDVKNGRKVPLKLASTATAVRAKQMRAKALQAKTNSSNNNKNGPAAVRREKSRSSECSDDSDSGSGSETSSISESEGSDSSNSYSSQPATGKSNPKGKRVVGAGGDSEEERKDKANPMRKLTRSLSMRRSKQQQLKPGSETETDADLEQEDDKQRVLSKSPAKKSATAAGLNSSNSNNNNSKCKVKKEMTSLKSRPVSPAVQLEKKCPIEGCDSSGHLSGNLDRHFLPEACPIYHNMSASECKERANERKLRNEQRLKMPINIVSTPGNQQNNLKSLTPEQREFLAKIRESRASFRPMSNSFLNDKVKIDKDCTDEDREPNLAGLVPDYDLQLFREAQAQASERIEDELKDLPVGKGIKYISMGKYKMKVWYQSPYPDDAARLPKMYICEFCLRYQKSETGIKRHAQKCVWRHPPGDEIYRKGKLQVWQVDGKRYKQYCQHLCLLAKFFLDHKTLYYDVEPFLFYIMTLADVDGCHIVGYFSKHIPFLQEKNSFYNVSCILTLPPYQRKGYGRLLIDFSYLLTRVEGKIGSPEKPLSDLGLISYRSYWKDVLLDYLCNRSGNTLCIKDVSQEMAIYSYDIVSTLQALGMMKYWKGKHIVLKKQDVLDEYEERVKRRGTFPKIDDSCLRWQPFIPAQPSASP</sequence>
<dbReference type="Gene3D" id="3.30.60.60">
    <property type="entry name" value="N-acetyl transferase-like"/>
    <property type="match status" value="1"/>
</dbReference>
<evidence type="ECO:0000256" key="2">
    <source>
        <dbReference type="ARBA" id="ARBA00010107"/>
    </source>
</evidence>
<evidence type="ECO:0000256" key="1">
    <source>
        <dbReference type="ARBA" id="ARBA00004123"/>
    </source>
</evidence>
<evidence type="ECO:0000256" key="10">
    <source>
        <dbReference type="ARBA" id="ARBA00023015"/>
    </source>
</evidence>
<dbReference type="InterPro" id="IPR036060">
    <property type="entry name" value="Znf_C2H2C_sf"/>
</dbReference>
<dbReference type="Pfam" id="PF01530">
    <property type="entry name" value="zf-C2HC"/>
    <property type="match status" value="1"/>
</dbReference>
<dbReference type="OrthoDB" id="787137at2759"/>
<keyword evidence="4 17" id="KW-0808">Transferase</keyword>
<dbReference type="InParanoid" id="B4LS29"/>
<dbReference type="KEGG" id="dvi:6628479"/>
<comment type="similarity">
    <text evidence="2 14">Belongs to the MYST (SAS/MOZ) family.</text>
</comment>
<dbReference type="InterPro" id="IPR050603">
    <property type="entry name" value="MYST_HAT"/>
</dbReference>
<dbReference type="Gene3D" id="4.10.320.30">
    <property type="match status" value="1"/>
</dbReference>
<dbReference type="HOGENOM" id="CLU_011815_5_0_1"/>
<evidence type="ECO:0000256" key="6">
    <source>
        <dbReference type="ARBA" id="ARBA00022771"/>
    </source>
</evidence>
<evidence type="ECO:0000313" key="17">
    <source>
        <dbReference type="EMBL" id="EDW64715.1"/>
    </source>
</evidence>
<keyword evidence="8" id="KW-0156">Chromatin regulator</keyword>
<name>B4LS29_DROVI</name>
<dbReference type="PROSITE" id="PS51726">
    <property type="entry name" value="MYST_HAT"/>
    <property type="match status" value="1"/>
</dbReference>
<feature type="compositionally biased region" description="Low complexity" evidence="15">
    <location>
        <begin position="138"/>
        <end position="148"/>
    </location>
</feature>
<evidence type="ECO:0000256" key="13">
    <source>
        <dbReference type="PIRSR" id="PIRSR602717-51"/>
    </source>
</evidence>
<evidence type="ECO:0000256" key="8">
    <source>
        <dbReference type="ARBA" id="ARBA00022853"/>
    </source>
</evidence>
<dbReference type="Pfam" id="PF01853">
    <property type="entry name" value="MOZ_SAS"/>
    <property type="match status" value="1"/>
</dbReference>
<keyword evidence="5" id="KW-0479">Metal-binding</keyword>
<dbReference type="GO" id="GO:0003682">
    <property type="term" value="F:chromatin binding"/>
    <property type="evidence" value="ECO:0007669"/>
    <property type="project" value="TreeGrafter"/>
</dbReference>
<dbReference type="OMA" id="TLEACPM"/>
<keyword evidence="7" id="KW-0862">Zinc</keyword>
<feature type="compositionally biased region" description="Low complexity" evidence="15">
    <location>
        <begin position="71"/>
        <end position="94"/>
    </location>
</feature>
<feature type="compositionally biased region" description="Basic residues" evidence="15">
    <location>
        <begin position="308"/>
        <end position="319"/>
    </location>
</feature>
<dbReference type="InterPro" id="IPR002717">
    <property type="entry name" value="HAT_MYST-type"/>
</dbReference>
<dbReference type="EC" id="2.3.1.48" evidence="3 14"/>
<keyword evidence="17" id="KW-0012">Acyltransferase</keyword>
<feature type="compositionally biased region" description="Low complexity" evidence="15">
    <location>
        <begin position="346"/>
        <end position="369"/>
    </location>
</feature>
<dbReference type="GO" id="GO:0010484">
    <property type="term" value="F:histone H3 acetyltransferase activity"/>
    <property type="evidence" value="ECO:0007669"/>
    <property type="project" value="TreeGrafter"/>
</dbReference>
<dbReference type="InterPro" id="IPR002515">
    <property type="entry name" value="Znf_C2H2C"/>
</dbReference>
<keyword evidence="12 14" id="KW-0539">Nucleus</keyword>
<dbReference type="PANTHER" id="PTHR10615:SF161">
    <property type="entry name" value="HISTONE ACETYLTRANSFERASE KAT7"/>
    <property type="match status" value="1"/>
</dbReference>